<evidence type="ECO:0000256" key="6">
    <source>
        <dbReference type="ARBA" id="ARBA00022697"/>
    </source>
</evidence>
<dbReference type="AlphaFoldDB" id="A0AAP1R722"/>
<evidence type="ECO:0000256" key="5">
    <source>
        <dbReference type="ARBA" id="ARBA00022605"/>
    </source>
</evidence>
<comment type="catalytic activity">
    <reaction evidence="10">
        <text>L-homoserine + NADP(+) = L-aspartate 4-semialdehyde + NADPH + H(+)</text>
        <dbReference type="Rhea" id="RHEA:15761"/>
        <dbReference type="ChEBI" id="CHEBI:15378"/>
        <dbReference type="ChEBI" id="CHEBI:57476"/>
        <dbReference type="ChEBI" id="CHEBI:57783"/>
        <dbReference type="ChEBI" id="CHEBI:58349"/>
        <dbReference type="ChEBI" id="CHEBI:537519"/>
        <dbReference type="EC" id="1.1.1.3"/>
    </reaction>
    <physiologicalReaction direction="right-to-left" evidence="10">
        <dbReference type="Rhea" id="RHEA:15763"/>
    </physiologicalReaction>
</comment>
<dbReference type="Proteomes" id="UP000640866">
    <property type="component" value="Unassembled WGS sequence"/>
</dbReference>
<comment type="similarity">
    <text evidence="12">Belongs to the homoserine dehydrogenase family.</text>
</comment>
<dbReference type="InterPro" id="IPR019811">
    <property type="entry name" value="HDH_CS"/>
</dbReference>
<evidence type="ECO:0000256" key="10">
    <source>
        <dbReference type="ARBA" id="ARBA00048841"/>
    </source>
</evidence>
<dbReference type="InterPro" id="IPR005106">
    <property type="entry name" value="Asp/hSer_DH_NAD-bd"/>
</dbReference>
<keyword evidence="6" id="KW-0791">Threonine biosynthesis</keyword>
<evidence type="ECO:0000256" key="2">
    <source>
        <dbReference type="ARBA" id="ARBA00005056"/>
    </source>
</evidence>
<comment type="pathway">
    <text evidence="3">Amino-acid biosynthesis; L-methionine biosynthesis via de novo pathway; L-homoserine from L-aspartate: step 3/3.</text>
</comment>
<evidence type="ECO:0000313" key="16">
    <source>
        <dbReference type="Proteomes" id="UP000640866"/>
    </source>
</evidence>
<comment type="catalytic activity">
    <reaction evidence="11">
        <text>L-homoserine + NAD(+) = L-aspartate 4-semialdehyde + NADH + H(+)</text>
        <dbReference type="Rhea" id="RHEA:15757"/>
        <dbReference type="ChEBI" id="CHEBI:15378"/>
        <dbReference type="ChEBI" id="CHEBI:57476"/>
        <dbReference type="ChEBI" id="CHEBI:57540"/>
        <dbReference type="ChEBI" id="CHEBI:57945"/>
        <dbReference type="ChEBI" id="CHEBI:537519"/>
        <dbReference type="EC" id="1.1.1.3"/>
    </reaction>
    <physiologicalReaction direction="right-to-left" evidence="11">
        <dbReference type="Rhea" id="RHEA:15759"/>
    </physiologicalReaction>
</comment>
<dbReference type="SUPFAM" id="SSF51735">
    <property type="entry name" value="NAD(P)-binding Rossmann-fold domains"/>
    <property type="match status" value="1"/>
</dbReference>
<evidence type="ECO:0000256" key="4">
    <source>
        <dbReference type="ARBA" id="ARBA00013213"/>
    </source>
</evidence>
<dbReference type="EMBL" id="JACZOI010000034">
    <property type="protein sequence ID" value="MBE0978315.1"/>
    <property type="molecule type" value="Genomic_DNA"/>
</dbReference>
<dbReference type="InterPro" id="IPR011147">
    <property type="entry name" value="Bifunc_Aspkin/hSer_DH"/>
</dbReference>
<evidence type="ECO:0000256" key="7">
    <source>
        <dbReference type="ARBA" id="ARBA00022857"/>
    </source>
</evidence>
<evidence type="ECO:0000256" key="12">
    <source>
        <dbReference type="RuleBase" id="RU004171"/>
    </source>
</evidence>
<dbReference type="InterPro" id="IPR001342">
    <property type="entry name" value="HDH_cat"/>
</dbReference>
<organism evidence="15 16">
    <name type="scientific">Escherichia coli</name>
    <dbReference type="NCBI Taxonomy" id="562"/>
    <lineage>
        <taxon>Bacteria</taxon>
        <taxon>Pseudomonadati</taxon>
        <taxon>Pseudomonadota</taxon>
        <taxon>Gammaproteobacteria</taxon>
        <taxon>Enterobacterales</taxon>
        <taxon>Enterobacteriaceae</taxon>
        <taxon>Escherichia</taxon>
    </lineage>
</organism>
<evidence type="ECO:0000313" key="15">
    <source>
        <dbReference type="EMBL" id="MBE0978315.1"/>
    </source>
</evidence>
<feature type="domain" description="Homoserine dehydrogenase catalytic" evidence="13">
    <location>
        <begin position="52"/>
        <end position="249"/>
    </location>
</feature>
<dbReference type="PROSITE" id="PS01042">
    <property type="entry name" value="HOMOSER_DHGENASE"/>
    <property type="match status" value="1"/>
</dbReference>
<dbReference type="Pfam" id="PF03447">
    <property type="entry name" value="NAD_binding_3"/>
    <property type="match status" value="1"/>
</dbReference>
<dbReference type="Gene3D" id="3.30.360.10">
    <property type="entry name" value="Dihydrodipicolinate Reductase, domain 2"/>
    <property type="match status" value="1"/>
</dbReference>
<sequence>QYADFLREGFHVVTPNKKANTSSMDYYHQLRYAAEKSRRKFLYDTNVGAGLPVIENLQNLLNAGDELMKFSGILSGSLSYIFGKLDEGMSFSEATTLAREMGYTEPDPRDDLSGMDVARKLLILARETGRELELADIEIEPVLPAEFNAEGDVAAFMANLSQLDDLFAARVAKARDEGKVLRYVGNIDEDGICRVKIAEVDGNDPLFKVKNGENALAFYSHYYQPLPLVLRGYGAGNDVTAAGVFADLLRTLSWKLGV</sequence>
<dbReference type="GO" id="GO:0050661">
    <property type="term" value="F:NADP binding"/>
    <property type="evidence" value="ECO:0007669"/>
    <property type="project" value="InterPro"/>
</dbReference>
<dbReference type="EC" id="1.1.1.3" evidence="4"/>
<proteinExistence type="inferred from homology"/>
<keyword evidence="15" id="KW-0808">Transferase</keyword>
<evidence type="ECO:0000256" key="3">
    <source>
        <dbReference type="ARBA" id="ARBA00005062"/>
    </source>
</evidence>
<dbReference type="PANTHER" id="PTHR43070:SF3">
    <property type="entry name" value="HOMOSERINE DEHYDROGENASE"/>
    <property type="match status" value="1"/>
</dbReference>
<keyword evidence="15" id="KW-0418">Kinase</keyword>
<keyword evidence="7" id="KW-0521">NADP</keyword>
<dbReference type="Pfam" id="PF00742">
    <property type="entry name" value="Homoserine_dh"/>
    <property type="match status" value="1"/>
</dbReference>
<dbReference type="InterPro" id="IPR036291">
    <property type="entry name" value="NAD(P)-bd_dom_sf"/>
</dbReference>
<dbReference type="SUPFAM" id="SSF55347">
    <property type="entry name" value="Glyceraldehyde-3-phosphate dehydrogenase-like, C-terminal domain"/>
    <property type="match status" value="1"/>
</dbReference>
<name>A0AAP1R722_ECOLX</name>
<evidence type="ECO:0000259" key="14">
    <source>
        <dbReference type="Pfam" id="PF03447"/>
    </source>
</evidence>
<dbReference type="GO" id="GO:0009088">
    <property type="term" value="P:threonine biosynthetic process"/>
    <property type="evidence" value="ECO:0007669"/>
    <property type="project" value="UniProtKB-KW"/>
</dbReference>
<evidence type="ECO:0000256" key="8">
    <source>
        <dbReference type="ARBA" id="ARBA00023002"/>
    </source>
</evidence>
<evidence type="ECO:0000256" key="9">
    <source>
        <dbReference type="ARBA" id="ARBA00023167"/>
    </source>
</evidence>
<reference evidence="15" key="1">
    <citation type="submission" date="2020-09" db="EMBL/GenBank/DDBJ databases">
        <title>Emerging polyconal dissemination of OXA-244-producing E. coli in France.</title>
        <authorList>
            <person name="Emeraud C."/>
            <person name="Girlich D."/>
            <person name="Bonnin R.A."/>
            <person name="Jousset A.B."/>
            <person name="Naas T."/>
            <person name="Dortet L."/>
        </authorList>
    </citation>
    <scope>NUCLEOTIDE SEQUENCE</scope>
    <source>
        <strain evidence="15">225E3</strain>
    </source>
</reference>
<gene>
    <name evidence="15" type="primary">thrA</name>
    <name evidence="15" type="ORF">IH772_13590</name>
</gene>
<dbReference type="Gene3D" id="3.40.50.720">
    <property type="entry name" value="NAD(P)-binding Rossmann-like Domain"/>
    <property type="match status" value="1"/>
</dbReference>
<dbReference type="GO" id="GO:0009089">
    <property type="term" value="P:lysine biosynthetic process via diaminopimelate"/>
    <property type="evidence" value="ECO:0007669"/>
    <property type="project" value="UniProtKB-ARBA"/>
</dbReference>
<keyword evidence="8 15" id="KW-0560">Oxidoreductase</keyword>
<dbReference type="FunFam" id="3.30.360.10:FF:000006">
    <property type="entry name" value="Bifunctional aspartokinase/homoserine dehydrogenase"/>
    <property type="match status" value="1"/>
</dbReference>
<evidence type="ECO:0000259" key="13">
    <source>
        <dbReference type="Pfam" id="PF00742"/>
    </source>
</evidence>
<dbReference type="GO" id="GO:0004072">
    <property type="term" value="F:aspartate kinase activity"/>
    <property type="evidence" value="ECO:0007669"/>
    <property type="project" value="TreeGrafter"/>
</dbReference>
<comment type="caution">
    <text evidence="15">The sequence shown here is derived from an EMBL/GenBank/DDBJ whole genome shotgun (WGS) entry which is preliminary data.</text>
</comment>
<protein>
    <recommendedName>
        <fullName evidence="4">homoserine dehydrogenase</fullName>
        <ecNumber evidence="4">1.1.1.3</ecNumber>
    </recommendedName>
</protein>
<comment type="pathway">
    <text evidence="2">Amino-acid biosynthesis; L-threonine biosynthesis; L-threonine from L-aspartate: step 3/5.</text>
</comment>
<dbReference type="GO" id="GO:0009090">
    <property type="term" value="P:homoserine biosynthetic process"/>
    <property type="evidence" value="ECO:0007669"/>
    <property type="project" value="UniProtKB-ARBA"/>
</dbReference>
<evidence type="ECO:0000256" key="1">
    <source>
        <dbReference type="ARBA" id="ARBA00001920"/>
    </source>
</evidence>
<evidence type="ECO:0000256" key="11">
    <source>
        <dbReference type="ARBA" id="ARBA00049031"/>
    </source>
</evidence>
<feature type="non-terminal residue" evidence="15">
    <location>
        <position position="1"/>
    </location>
</feature>
<accession>A0AAP1R722</accession>
<dbReference type="GO" id="GO:0004412">
    <property type="term" value="F:homoserine dehydrogenase activity"/>
    <property type="evidence" value="ECO:0007669"/>
    <property type="project" value="UniProtKB-EC"/>
</dbReference>
<keyword evidence="5" id="KW-0028">Amino-acid biosynthesis</keyword>
<comment type="cofactor">
    <cofactor evidence="1">
        <name>a metal cation</name>
        <dbReference type="ChEBI" id="CHEBI:25213"/>
    </cofactor>
</comment>
<keyword evidence="9" id="KW-0486">Methionine biosynthesis</keyword>
<dbReference type="GO" id="GO:0009086">
    <property type="term" value="P:methionine biosynthetic process"/>
    <property type="evidence" value="ECO:0007669"/>
    <property type="project" value="UniProtKB-KW"/>
</dbReference>
<dbReference type="PANTHER" id="PTHR43070">
    <property type="match status" value="1"/>
</dbReference>
<feature type="domain" description="Aspartate/homoserine dehydrogenase NAD-binding" evidence="14">
    <location>
        <begin position="1"/>
        <end position="43"/>
    </location>
</feature>